<dbReference type="EMBL" id="KF184740">
    <property type="protein sequence ID" value="AGT17139.1"/>
    <property type="molecule type" value="Genomic_DNA"/>
</dbReference>
<name>A0A059Q1V0_9POAL</name>
<protein>
    <submittedName>
        <fullName evidence="1">Uncharacterized protein</fullName>
    </submittedName>
</protein>
<organism evidence="1">
    <name type="scientific">Saccharum hybrid cultivar R570</name>
    <dbReference type="NCBI Taxonomy" id="131158"/>
    <lineage>
        <taxon>Eukaryota</taxon>
        <taxon>Viridiplantae</taxon>
        <taxon>Streptophyta</taxon>
        <taxon>Embryophyta</taxon>
        <taxon>Tracheophyta</taxon>
        <taxon>Spermatophyta</taxon>
        <taxon>Magnoliopsida</taxon>
        <taxon>Liliopsida</taxon>
        <taxon>Poales</taxon>
        <taxon>Poaceae</taxon>
        <taxon>PACMAD clade</taxon>
        <taxon>Panicoideae</taxon>
        <taxon>Andropogonodae</taxon>
        <taxon>Andropogoneae</taxon>
        <taxon>Saccharinae</taxon>
        <taxon>Saccharum</taxon>
        <taxon>Saccharum officinarum species complex</taxon>
    </lineage>
</organism>
<proteinExistence type="predicted"/>
<accession>A0A059Q1V0</accession>
<dbReference type="AlphaFoldDB" id="A0A059Q1V0"/>
<gene>
    <name evidence="1" type="ORF">SHCRBa_019_F13_F_90</name>
</gene>
<reference evidence="1" key="1">
    <citation type="submission" date="2013-05" db="EMBL/GenBank/DDBJ databases">
        <title>Building the sugarcane genome for biotechnology and identifying evolutionary trends.</title>
        <authorList>
            <person name="De Setta N."/>
            <person name="Monteiro-Vitorello C.B."/>
            <person name="Metcalfe C.J."/>
            <person name="Cruz G.M.Q."/>
            <person name="Del Bem L.E."/>
            <person name="Vicentini R."/>
            <person name="Nogueira F.T.S."/>
            <person name="Campos R.A."/>
            <person name="Nunes S.L."/>
            <person name="Turrini P.C.G."/>
            <person name="Vieira A.P."/>
            <person name="Cruz E.A.O."/>
            <person name="Correa T.C.S."/>
            <person name="Hotta C.T."/>
            <person name="de Mello-Varani A."/>
            <person name="Vautrin S."/>
            <person name="Trindade A.S."/>
            <person name="Vilela M.M."/>
            <person name="Horta C.L."/>
            <person name="Sato P.M."/>
            <person name="de Andrade R.F."/>
            <person name="Nishiyama M.Y."/>
            <person name="Cardoso-Silva C.B."/>
            <person name="Scortecci K.C."/>
            <person name="Garcia A.A.F."/>
            <person name="Carneiro M.S."/>
            <person name="Kim C."/>
            <person name="Paterson A.H."/>
            <person name="Berges H."/>
            <person name="D'Hont A."/>
            <person name="de-Souza A.P."/>
            <person name="Souza G.M."/>
            <person name="Vincentz M."/>
            <person name="Kitajima J.P."/>
            <person name="Van Sluys M.-A."/>
        </authorList>
    </citation>
    <scope>NUCLEOTIDE SEQUENCE</scope>
</reference>
<sequence>MGRGSPFHSLRHSSTASMCLPRFIATNTLFTSSPGDLVFSPVRYSVPSSSRTNLYSGYDRHSAILFGIAAVPFSTAARAASTSRGSAARSSSSNVATLANNDVSGLRSASPLASACSTSTDRIFCISG</sequence>
<evidence type="ECO:0000313" key="1">
    <source>
        <dbReference type="EMBL" id="AGT17139.1"/>
    </source>
</evidence>